<dbReference type="Proteomes" id="UP001476950">
    <property type="component" value="Unassembled WGS sequence"/>
</dbReference>
<gene>
    <name evidence="1" type="ORF">NDI38_18735</name>
</gene>
<protein>
    <submittedName>
        <fullName evidence="1">Uncharacterized protein</fullName>
    </submittedName>
</protein>
<dbReference type="RefSeq" id="WP_190452483.1">
    <property type="nucleotide sequence ID" value="NZ_JAMPLM010000018.1"/>
</dbReference>
<accession>A0ABV0KMK2</accession>
<reference evidence="1 2" key="1">
    <citation type="submission" date="2022-04" db="EMBL/GenBank/DDBJ databases">
        <title>Positive selection, recombination, and allopatry shape intraspecific diversity of widespread and dominant cyanobacteria.</title>
        <authorList>
            <person name="Wei J."/>
            <person name="Shu W."/>
            <person name="Hu C."/>
        </authorList>
    </citation>
    <scope>NUCLEOTIDE SEQUENCE [LARGE SCALE GENOMIC DNA]</scope>
    <source>
        <strain evidence="1 2">AS-A4</strain>
    </source>
</reference>
<comment type="caution">
    <text evidence="1">The sequence shown here is derived from an EMBL/GenBank/DDBJ whole genome shotgun (WGS) entry which is preliminary data.</text>
</comment>
<name>A0ABV0KMK2_9CYAN</name>
<organism evidence="1 2">
    <name type="scientific">Stenomitos frigidus AS-A4</name>
    <dbReference type="NCBI Taxonomy" id="2933935"/>
    <lineage>
        <taxon>Bacteria</taxon>
        <taxon>Bacillati</taxon>
        <taxon>Cyanobacteriota</taxon>
        <taxon>Cyanophyceae</taxon>
        <taxon>Leptolyngbyales</taxon>
        <taxon>Leptolyngbyaceae</taxon>
        <taxon>Stenomitos</taxon>
    </lineage>
</organism>
<dbReference type="EMBL" id="JAMPLM010000018">
    <property type="protein sequence ID" value="MEP1060472.1"/>
    <property type="molecule type" value="Genomic_DNA"/>
</dbReference>
<evidence type="ECO:0000313" key="1">
    <source>
        <dbReference type="EMBL" id="MEP1060472.1"/>
    </source>
</evidence>
<keyword evidence="2" id="KW-1185">Reference proteome</keyword>
<evidence type="ECO:0000313" key="2">
    <source>
        <dbReference type="Proteomes" id="UP001476950"/>
    </source>
</evidence>
<proteinExistence type="predicted"/>
<sequence>MNNRMKLWSRSQTFFICLLAAGFTPGVLLSPGLTHSVADSLQVRYRAAIQEAAFVEPEKAVDTLIPITAANPFLVWNPTRTQVLVVTWKSQRVYEQFIQPYTQSSKREDQLLWVTVAPQVKAFCQRYLQQHPNATAAELTLRLKQYLGLDPTWEYDQFVELWVRPQDLFRPCVNPDITQRQCPLNFTGVVPTVTGHTQGTGIQDYQSFYQTLYFRSIRAALQPWTGLGYTYDWGSPISQVGASEFILVPGATYAVKQAVPTLQYCQTASP</sequence>